<evidence type="ECO:0000256" key="3">
    <source>
        <dbReference type="ARBA" id="ARBA00022448"/>
    </source>
</evidence>
<dbReference type="GO" id="GO:0005381">
    <property type="term" value="F:iron ion transmembrane transporter activity"/>
    <property type="evidence" value="ECO:0007669"/>
    <property type="project" value="UniProtKB-UniRule"/>
</dbReference>
<comment type="caution">
    <text evidence="7">Lacks conserved residue(s) required for the propagation of feature annotation.</text>
</comment>
<proteinExistence type="inferred from homology"/>
<organism evidence="9 10">
    <name type="scientific">Phanerochaete sordida</name>
    <dbReference type="NCBI Taxonomy" id="48140"/>
    <lineage>
        <taxon>Eukaryota</taxon>
        <taxon>Fungi</taxon>
        <taxon>Dikarya</taxon>
        <taxon>Basidiomycota</taxon>
        <taxon>Agaricomycotina</taxon>
        <taxon>Agaricomycetes</taxon>
        <taxon>Polyporales</taxon>
        <taxon>Phanerochaetaceae</taxon>
        <taxon>Phanerochaete</taxon>
    </lineage>
</organism>
<keyword evidence="5 7" id="KW-1133">Transmembrane helix</keyword>
<accession>A0A9P3G5X1</accession>
<comment type="function">
    <text evidence="7">May be involved in iron transport and iron homeostasis.</text>
</comment>
<evidence type="ECO:0000256" key="6">
    <source>
        <dbReference type="ARBA" id="ARBA00023136"/>
    </source>
</evidence>
<reference evidence="9 10" key="1">
    <citation type="submission" date="2021-08" db="EMBL/GenBank/DDBJ databases">
        <title>Draft Genome Sequence of Phanerochaete sordida strain YK-624.</title>
        <authorList>
            <person name="Mori T."/>
            <person name="Dohra H."/>
            <person name="Suzuki T."/>
            <person name="Kawagishi H."/>
            <person name="Hirai H."/>
        </authorList>
    </citation>
    <scope>NUCLEOTIDE SEQUENCE [LARGE SCALE GENOMIC DNA]</scope>
    <source>
        <strain evidence="9 10">YK-624</strain>
    </source>
</reference>
<dbReference type="Pfam" id="PF06963">
    <property type="entry name" value="FPN1"/>
    <property type="match status" value="1"/>
</dbReference>
<dbReference type="InterPro" id="IPR036259">
    <property type="entry name" value="MFS_trans_sf"/>
</dbReference>
<keyword evidence="3 7" id="KW-0813">Transport</keyword>
<dbReference type="InterPro" id="IPR009716">
    <property type="entry name" value="Ferroportin-1"/>
</dbReference>
<keyword evidence="4 7" id="KW-0812">Transmembrane</keyword>
<evidence type="ECO:0000313" key="10">
    <source>
        <dbReference type="Proteomes" id="UP000703269"/>
    </source>
</evidence>
<protein>
    <recommendedName>
        <fullName evidence="7">Solute carrier family 40 member</fullName>
    </recommendedName>
</protein>
<name>A0A9P3G5X1_9APHY</name>
<dbReference type="Proteomes" id="UP000703269">
    <property type="component" value="Unassembled WGS sequence"/>
</dbReference>
<gene>
    <name evidence="9" type="ORF">PsYK624_049030</name>
</gene>
<feature type="transmembrane region" description="Helical" evidence="7">
    <location>
        <begin position="93"/>
        <end position="112"/>
    </location>
</feature>
<evidence type="ECO:0000256" key="7">
    <source>
        <dbReference type="RuleBase" id="RU365065"/>
    </source>
</evidence>
<dbReference type="EMBL" id="BPQB01000010">
    <property type="protein sequence ID" value="GJE88816.1"/>
    <property type="molecule type" value="Genomic_DNA"/>
</dbReference>
<comment type="caution">
    <text evidence="9">The sequence shown here is derived from an EMBL/GenBank/DDBJ whole genome shotgun (WGS) entry which is preliminary data.</text>
</comment>
<feature type="transmembrane region" description="Helical" evidence="7">
    <location>
        <begin position="446"/>
        <end position="466"/>
    </location>
</feature>
<dbReference type="PANTHER" id="PTHR11660:SF57">
    <property type="entry name" value="SOLUTE CARRIER FAMILY 40 MEMBER"/>
    <property type="match status" value="1"/>
</dbReference>
<evidence type="ECO:0000256" key="5">
    <source>
        <dbReference type="ARBA" id="ARBA00022989"/>
    </source>
</evidence>
<evidence type="ECO:0000256" key="4">
    <source>
        <dbReference type="ARBA" id="ARBA00022692"/>
    </source>
</evidence>
<dbReference type="GO" id="GO:0016020">
    <property type="term" value="C:membrane"/>
    <property type="evidence" value="ECO:0007669"/>
    <property type="project" value="UniProtKB-SubCell"/>
</dbReference>
<comment type="subcellular location">
    <subcellularLocation>
        <location evidence="1 7">Membrane</location>
        <topology evidence="1 7">Multi-pass membrane protein</topology>
    </subcellularLocation>
</comment>
<dbReference type="OrthoDB" id="648861at2759"/>
<sequence>MICVPAVRVAADLSFCSALTATCRPISRSDEPQGKFGAVLFLAKIYPGTLFYASFYALVRAGSATLFSSWVGRYVDSSDRLRCVRASIIWQRVPVALSCLAFAALLLLQHAITPWPGRAIFAATALLACVEKLASIANTVSVERDWIVVVSEEINAEREDVNAVMRRIDLLAKLLAPVFVSAIDEYSTSIAIWTVFGQNAVSVITEYHAIAQVYRNVPGLSTRHWDTDVTGDYDTIITPSSGASDTDSERANTSPTPRSSLNSPTGALQILLRPWIVYFKSSAVLASLSLSILYLTVLSTGVQMQAYLLTLGFGPLEVSFMRFAAVLVELLATWAAPVLSRKIGHVRAALWFINEQLICVGVAVALYLAAYTTDARAAGLSLIGAVTFSRLGLWGFDLCVQFLVQEETSEHIRGQFSSTEMALQNLFELLSFATTVIFARPDQFKYPVIISTVAVSTSACLFAAFVRKRRGHLFHTSPCLSGEKYEKLSQCESRNEAGSESGLMWAEPIVDDGDDGRVDFASFAT</sequence>
<feature type="transmembrane region" description="Helical" evidence="7">
    <location>
        <begin position="351"/>
        <end position="371"/>
    </location>
</feature>
<comment type="similarity">
    <text evidence="2 7">Belongs to the ferroportin (FP) (TC 2.A.100) family. SLC40A subfamily.</text>
</comment>
<dbReference type="PANTHER" id="PTHR11660">
    <property type="entry name" value="SOLUTE CARRIER FAMILY 40 MEMBER"/>
    <property type="match status" value="1"/>
</dbReference>
<dbReference type="SUPFAM" id="SSF103473">
    <property type="entry name" value="MFS general substrate transporter"/>
    <property type="match status" value="1"/>
</dbReference>
<feature type="transmembrane region" description="Helical" evidence="7">
    <location>
        <begin position="283"/>
        <end position="308"/>
    </location>
</feature>
<evidence type="ECO:0000256" key="2">
    <source>
        <dbReference type="ARBA" id="ARBA00006279"/>
    </source>
</evidence>
<evidence type="ECO:0000256" key="1">
    <source>
        <dbReference type="ARBA" id="ARBA00004141"/>
    </source>
</evidence>
<evidence type="ECO:0000313" key="9">
    <source>
        <dbReference type="EMBL" id="GJE88816.1"/>
    </source>
</evidence>
<keyword evidence="10" id="KW-1185">Reference proteome</keyword>
<evidence type="ECO:0000256" key="8">
    <source>
        <dbReference type="SAM" id="MobiDB-lite"/>
    </source>
</evidence>
<dbReference type="AlphaFoldDB" id="A0A9P3G5X1"/>
<keyword evidence="6 7" id="KW-0472">Membrane</keyword>
<keyword evidence="7" id="KW-0406">Ion transport</keyword>
<feature type="transmembrane region" description="Helical" evidence="7">
    <location>
        <begin position="320"/>
        <end position="339"/>
    </location>
</feature>
<feature type="region of interest" description="Disordered" evidence="8">
    <location>
        <begin position="239"/>
        <end position="263"/>
    </location>
</feature>